<evidence type="ECO:0000313" key="3">
    <source>
        <dbReference type="EMBL" id="KAJ7301703.1"/>
    </source>
</evidence>
<dbReference type="SUPFAM" id="SSF53474">
    <property type="entry name" value="alpha/beta-Hydrolases"/>
    <property type="match status" value="1"/>
</dbReference>
<gene>
    <name evidence="3" type="ORF">DFH08DRAFT_674987</name>
</gene>
<dbReference type="Gene3D" id="3.40.50.1820">
    <property type="entry name" value="alpha/beta hydrolase"/>
    <property type="match status" value="1"/>
</dbReference>
<dbReference type="PANTHER" id="PTHR21661">
    <property type="entry name" value="EPOXIDE HYDROLASE 1-RELATED"/>
    <property type="match status" value="1"/>
</dbReference>
<dbReference type="GO" id="GO:0097176">
    <property type="term" value="P:epoxide metabolic process"/>
    <property type="evidence" value="ECO:0007669"/>
    <property type="project" value="TreeGrafter"/>
</dbReference>
<name>A0AAD6YYN8_9AGAR</name>
<comment type="caution">
    <text evidence="3">The sequence shown here is derived from an EMBL/GenBank/DDBJ whole genome shotgun (WGS) entry which is preliminary data.</text>
</comment>
<dbReference type="GO" id="GO:0004301">
    <property type="term" value="F:epoxide hydrolase activity"/>
    <property type="evidence" value="ECO:0007669"/>
    <property type="project" value="TreeGrafter"/>
</dbReference>
<accession>A0AAD6YYN8</accession>
<dbReference type="EMBL" id="JARIHO010000129">
    <property type="protein sequence ID" value="KAJ7301703.1"/>
    <property type="molecule type" value="Genomic_DNA"/>
</dbReference>
<dbReference type="InterPro" id="IPR029058">
    <property type="entry name" value="AB_hydrolase_fold"/>
</dbReference>
<keyword evidence="2" id="KW-0378">Hydrolase</keyword>
<sequence length="206" mass="22861">TIDDTARIFHTLMTEFLGYSTYAVHGTDWVSAVAYSLYSSFKTTVLAAHFVFLPFVSPSVEEITANTITLSDIQKVTEQRVIEFNAIGNGYLIEQSTKPNDIGLALYNNPVGQLGWIGANIKLWSDSRVGSLPSVLDNTAIVTSVSLDHLTDSFLSSVWIYAQNANTFKTVYTKAPTNVPLLFRQYEYNVSLWPEEYVAKVGNLVS</sequence>
<feature type="non-terminal residue" evidence="3">
    <location>
        <position position="1"/>
    </location>
</feature>
<dbReference type="AlphaFoldDB" id="A0AAD6YYN8"/>
<organism evidence="3 4">
    <name type="scientific">Mycena albidolilacea</name>
    <dbReference type="NCBI Taxonomy" id="1033008"/>
    <lineage>
        <taxon>Eukaryota</taxon>
        <taxon>Fungi</taxon>
        <taxon>Dikarya</taxon>
        <taxon>Basidiomycota</taxon>
        <taxon>Agaricomycotina</taxon>
        <taxon>Agaricomycetes</taxon>
        <taxon>Agaricomycetidae</taxon>
        <taxon>Agaricales</taxon>
        <taxon>Marasmiineae</taxon>
        <taxon>Mycenaceae</taxon>
        <taxon>Mycena</taxon>
    </lineage>
</organism>
<feature type="non-terminal residue" evidence="3">
    <location>
        <position position="206"/>
    </location>
</feature>
<protein>
    <submittedName>
        <fullName evidence="3">Uncharacterized protein</fullName>
    </submittedName>
</protein>
<dbReference type="Proteomes" id="UP001218218">
    <property type="component" value="Unassembled WGS sequence"/>
</dbReference>
<comment type="similarity">
    <text evidence="1">Belongs to the peptidase S33 family.</text>
</comment>
<keyword evidence="4" id="KW-1185">Reference proteome</keyword>
<evidence type="ECO:0000256" key="1">
    <source>
        <dbReference type="ARBA" id="ARBA00010088"/>
    </source>
</evidence>
<proteinExistence type="inferred from homology"/>
<evidence type="ECO:0000256" key="2">
    <source>
        <dbReference type="ARBA" id="ARBA00022801"/>
    </source>
</evidence>
<dbReference type="PANTHER" id="PTHR21661:SF35">
    <property type="entry name" value="EPOXIDE HYDROLASE"/>
    <property type="match status" value="1"/>
</dbReference>
<evidence type="ECO:0000313" key="4">
    <source>
        <dbReference type="Proteomes" id="UP001218218"/>
    </source>
</evidence>
<reference evidence="3" key="1">
    <citation type="submission" date="2023-03" db="EMBL/GenBank/DDBJ databases">
        <title>Massive genome expansion in bonnet fungi (Mycena s.s.) driven by repeated elements and novel gene families across ecological guilds.</title>
        <authorList>
            <consortium name="Lawrence Berkeley National Laboratory"/>
            <person name="Harder C.B."/>
            <person name="Miyauchi S."/>
            <person name="Viragh M."/>
            <person name="Kuo A."/>
            <person name="Thoen E."/>
            <person name="Andreopoulos B."/>
            <person name="Lu D."/>
            <person name="Skrede I."/>
            <person name="Drula E."/>
            <person name="Henrissat B."/>
            <person name="Morin E."/>
            <person name="Kohler A."/>
            <person name="Barry K."/>
            <person name="LaButti K."/>
            <person name="Morin E."/>
            <person name="Salamov A."/>
            <person name="Lipzen A."/>
            <person name="Mereny Z."/>
            <person name="Hegedus B."/>
            <person name="Baldrian P."/>
            <person name="Stursova M."/>
            <person name="Weitz H."/>
            <person name="Taylor A."/>
            <person name="Grigoriev I.V."/>
            <person name="Nagy L.G."/>
            <person name="Martin F."/>
            <person name="Kauserud H."/>
        </authorList>
    </citation>
    <scope>NUCLEOTIDE SEQUENCE</scope>
    <source>
        <strain evidence="3">CBHHK002</strain>
    </source>
</reference>